<feature type="region of interest" description="Disordered" evidence="12">
    <location>
        <begin position="653"/>
        <end position="714"/>
    </location>
</feature>
<sequence length="714" mass="76640">MDAIDLTEEDQPADSADVEALEVQLVSVEAELHELEEEMAAMRSRQQQLRQLKEQLQMRISTEKRAPRADWTNTHFEWNSQLQQALQSVFGLQAFRPLQREVINATLHGRDVLLLLPSGGGKSLCYQLPALISGGVTLVVSPLLSLIVDQVMGLSGRVQAYALTSLTSKEEAAQVMAALTAAASSKAAAGSSKGSSSAGAAAAAAAGDGGGSSQPLLLYVTPEKIVASKRLMAKLEKLHQAGRLTRIAIDEAHCCSTWGNDFRPDYKKLGVLKQQFPDTPIIALTATATMQVCRDIKSILRIEGAEQFTASINRPNLRYEVRHKPASAEAAAQDICDWIAEHGSRQSGIVYCLTRKDCEVLASQLVAAGLTAAHYHADMEPAARQAAHSSWSSGAVQVMVATVAFGMGINKPDVRWVLHACLSKSLENYYQESGRAGRDGQPARCVLCYRLSDVMRQASVVCMEPTWQRNLMAVTGYAAATSGCRRAALAAHFTEPPPPCNDICDLCAAYTHTAAAADAAGVSRAAAQQQQQQRQQQQRDITAEALCAIAALKDRKGEKRATLNQLLDDLPRAAKKAAAAGSSMRSSSSSRMEHEWVVEQLLLRGLLGLEFGFTAYATNTYLVVTAAGEAFCSGQGKQRLVSVCPSWLGAPSAVPGQHPGAPAAMTSKAHPKKQQPRQQEMNADDALGDDDGGSFDGDGNSEEDFQPSKKSRGR</sequence>
<reference evidence="15 16" key="1">
    <citation type="submission" date="2016-10" db="EMBL/GenBank/DDBJ databases">
        <authorList>
            <person name="Cai Z."/>
        </authorList>
    </citation>
    <scope>NUCLEOTIDE SEQUENCE [LARGE SCALE GENOMIC DNA]</scope>
</reference>
<keyword evidence="5 10" id="KW-0347">Helicase</keyword>
<dbReference type="AlphaFoldDB" id="A0A383V6Y1"/>
<dbReference type="Pfam" id="PF00270">
    <property type="entry name" value="DEAD"/>
    <property type="match status" value="1"/>
</dbReference>
<evidence type="ECO:0000313" key="15">
    <source>
        <dbReference type="EMBL" id="SZX60106.1"/>
    </source>
</evidence>
<dbReference type="GO" id="GO:0005737">
    <property type="term" value="C:cytoplasm"/>
    <property type="evidence" value="ECO:0007669"/>
    <property type="project" value="TreeGrafter"/>
</dbReference>
<comment type="catalytic activity">
    <reaction evidence="10">
        <text>ATP + H2O = ADP + phosphate + H(+)</text>
        <dbReference type="Rhea" id="RHEA:13065"/>
        <dbReference type="ChEBI" id="CHEBI:15377"/>
        <dbReference type="ChEBI" id="CHEBI:15378"/>
        <dbReference type="ChEBI" id="CHEBI:30616"/>
        <dbReference type="ChEBI" id="CHEBI:43474"/>
        <dbReference type="ChEBI" id="CHEBI:456216"/>
    </reaction>
</comment>
<keyword evidence="6 10" id="KW-0067">ATP-binding</keyword>
<comment type="subcellular location">
    <subcellularLocation>
        <location evidence="10">Nucleus</location>
    </subcellularLocation>
</comment>
<name>A0A383V6Y1_TETOB</name>
<keyword evidence="2" id="KW-0479">Metal-binding</keyword>
<dbReference type="SUPFAM" id="SSF52540">
    <property type="entry name" value="P-loop containing nucleoside triphosphate hydrolases"/>
    <property type="match status" value="1"/>
</dbReference>
<accession>A0A383V6Y1</accession>
<dbReference type="PROSITE" id="PS51192">
    <property type="entry name" value="HELICASE_ATP_BIND_1"/>
    <property type="match status" value="1"/>
</dbReference>
<evidence type="ECO:0000256" key="5">
    <source>
        <dbReference type="ARBA" id="ARBA00022806"/>
    </source>
</evidence>
<dbReference type="Gene3D" id="3.40.50.300">
    <property type="entry name" value="P-loop containing nucleotide triphosphate hydrolases"/>
    <property type="match status" value="2"/>
</dbReference>
<dbReference type="Pfam" id="PF00271">
    <property type="entry name" value="Helicase_C"/>
    <property type="match status" value="1"/>
</dbReference>
<dbReference type="GO" id="GO:0016592">
    <property type="term" value="C:mediator complex"/>
    <property type="evidence" value="ECO:0007669"/>
    <property type="project" value="TreeGrafter"/>
</dbReference>
<feature type="compositionally biased region" description="Acidic residues" evidence="12">
    <location>
        <begin position="682"/>
        <end position="705"/>
    </location>
</feature>
<dbReference type="GO" id="GO:0005694">
    <property type="term" value="C:chromosome"/>
    <property type="evidence" value="ECO:0007669"/>
    <property type="project" value="TreeGrafter"/>
</dbReference>
<dbReference type="Proteomes" id="UP000256970">
    <property type="component" value="Unassembled WGS sequence"/>
</dbReference>
<dbReference type="PANTHER" id="PTHR13710">
    <property type="entry name" value="DNA HELICASE RECQ FAMILY MEMBER"/>
    <property type="match status" value="1"/>
</dbReference>
<keyword evidence="4 10" id="KW-0378">Hydrolase</keyword>
<dbReference type="InterPro" id="IPR032284">
    <property type="entry name" value="RecQ_Zn-bd"/>
</dbReference>
<evidence type="ECO:0000256" key="10">
    <source>
        <dbReference type="RuleBase" id="RU364117"/>
    </source>
</evidence>
<evidence type="ECO:0000313" key="16">
    <source>
        <dbReference type="Proteomes" id="UP000256970"/>
    </source>
</evidence>
<dbReference type="GO" id="GO:0009378">
    <property type="term" value="F:four-way junction helicase activity"/>
    <property type="evidence" value="ECO:0007669"/>
    <property type="project" value="TreeGrafter"/>
</dbReference>
<evidence type="ECO:0000256" key="9">
    <source>
        <dbReference type="ARBA" id="ARBA00034617"/>
    </source>
</evidence>
<comment type="similarity">
    <text evidence="1 10">Belongs to the helicase family. RecQ subfamily.</text>
</comment>
<keyword evidence="11" id="KW-0175">Coiled coil</keyword>
<evidence type="ECO:0000256" key="12">
    <source>
        <dbReference type="SAM" id="MobiDB-lite"/>
    </source>
</evidence>
<dbReference type="PROSITE" id="PS51194">
    <property type="entry name" value="HELICASE_CTER"/>
    <property type="match status" value="1"/>
</dbReference>
<evidence type="ECO:0000256" key="3">
    <source>
        <dbReference type="ARBA" id="ARBA00022741"/>
    </source>
</evidence>
<dbReference type="Gene3D" id="1.10.10.10">
    <property type="entry name" value="Winged helix-like DNA-binding domain superfamily/Winged helix DNA-binding domain"/>
    <property type="match status" value="1"/>
</dbReference>
<organism evidence="15 16">
    <name type="scientific">Tetradesmus obliquus</name>
    <name type="common">Green alga</name>
    <name type="synonym">Acutodesmus obliquus</name>
    <dbReference type="NCBI Taxonomy" id="3088"/>
    <lineage>
        <taxon>Eukaryota</taxon>
        <taxon>Viridiplantae</taxon>
        <taxon>Chlorophyta</taxon>
        <taxon>core chlorophytes</taxon>
        <taxon>Chlorophyceae</taxon>
        <taxon>CS clade</taxon>
        <taxon>Sphaeropleales</taxon>
        <taxon>Scenedesmaceae</taxon>
        <taxon>Tetradesmus</taxon>
    </lineage>
</organism>
<evidence type="ECO:0000256" key="4">
    <source>
        <dbReference type="ARBA" id="ARBA00022801"/>
    </source>
</evidence>
<dbReference type="InterPro" id="IPR001650">
    <property type="entry name" value="Helicase_C-like"/>
</dbReference>
<dbReference type="InterPro" id="IPR036388">
    <property type="entry name" value="WH-like_DNA-bd_sf"/>
</dbReference>
<feature type="coiled-coil region" evidence="11">
    <location>
        <begin position="18"/>
        <end position="66"/>
    </location>
</feature>
<dbReference type="EC" id="5.6.2.4" evidence="10"/>
<dbReference type="EMBL" id="FNXT01000045">
    <property type="protein sequence ID" value="SZX60106.1"/>
    <property type="molecule type" value="Genomic_DNA"/>
</dbReference>
<feature type="domain" description="Helicase ATP-binding" evidence="13">
    <location>
        <begin position="103"/>
        <end position="306"/>
    </location>
</feature>
<dbReference type="InterPro" id="IPR011545">
    <property type="entry name" value="DEAD/DEAH_box_helicase_dom"/>
</dbReference>
<keyword evidence="16" id="KW-1185">Reference proteome</keyword>
<dbReference type="GO" id="GO:0016887">
    <property type="term" value="F:ATP hydrolysis activity"/>
    <property type="evidence" value="ECO:0007669"/>
    <property type="project" value="RHEA"/>
</dbReference>
<dbReference type="GO" id="GO:0005524">
    <property type="term" value="F:ATP binding"/>
    <property type="evidence" value="ECO:0007669"/>
    <property type="project" value="UniProtKB-KW"/>
</dbReference>
<keyword evidence="8" id="KW-0413">Isomerase</keyword>
<gene>
    <name evidence="15" type="ORF">BQ4739_LOCUS687</name>
</gene>
<evidence type="ECO:0000256" key="2">
    <source>
        <dbReference type="ARBA" id="ARBA00022723"/>
    </source>
</evidence>
<dbReference type="InterPro" id="IPR014001">
    <property type="entry name" value="Helicase_ATP-bd"/>
</dbReference>
<dbReference type="GO" id="GO:0046872">
    <property type="term" value="F:metal ion binding"/>
    <property type="evidence" value="ECO:0007669"/>
    <property type="project" value="UniProtKB-KW"/>
</dbReference>
<dbReference type="SMART" id="SM00490">
    <property type="entry name" value="HELICc"/>
    <property type="match status" value="1"/>
</dbReference>
<dbReference type="GO" id="GO:0003677">
    <property type="term" value="F:DNA binding"/>
    <property type="evidence" value="ECO:0007669"/>
    <property type="project" value="UniProtKB-KW"/>
</dbReference>
<evidence type="ECO:0000256" key="1">
    <source>
        <dbReference type="ARBA" id="ARBA00005446"/>
    </source>
</evidence>
<evidence type="ECO:0000256" key="8">
    <source>
        <dbReference type="ARBA" id="ARBA00023235"/>
    </source>
</evidence>
<evidence type="ECO:0000259" key="14">
    <source>
        <dbReference type="PROSITE" id="PS51194"/>
    </source>
</evidence>
<evidence type="ECO:0000256" key="6">
    <source>
        <dbReference type="ARBA" id="ARBA00022840"/>
    </source>
</evidence>
<keyword evidence="7" id="KW-0238">DNA-binding</keyword>
<dbReference type="PANTHER" id="PTHR13710:SF105">
    <property type="entry name" value="ATP-DEPENDENT DNA HELICASE Q1"/>
    <property type="match status" value="1"/>
</dbReference>
<comment type="catalytic activity">
    <reaction evidence="9 10">
        <text>Couples ATP hydrolysis with the unwinding of duplex DNA by translocating in the 3'-5' direction.</text>
        <dbReference type="EC" id="5.6.2.4"/>
    </reaction>
</comment>
<dbReference type="GO" id="GO:0043138">
    <property type="term" value="F:3'-5' DNA helicase activity"/>
    <property type="evidence" value="ECO:0007669"/>
    <property type="project" value="UniProtKB-EC"/>
</dbReference>
<proteinExistence type="inferred from homology"/>
<evidence type="ECO:0000256" key="7">
    <source>
        <dbReference type="ARBA" id="ARBA00023125"/>
    </source>
</evidence>
<dbReference type="STRING" id="3088.A0A383V6Y1"/>
<dbReference type="Pfam" id="PF16124">
    <property type="entry name" value="RecQ_Zn_bind"/>
    <property type="match status" value="1"/>
</dbReference>
<dbReference type="InterPro" id="IPR027417">
    <property type="entry name" value="P-loop_NTPase"/>
</dbReference>
<dbReference type="FunFam" id="3.40.50.300:FF:001456">
    <property type="entry name" value="ATP-dependent DNA helicase"/>
    <property type="match status" value="1"/>
</dbReference>
<evidence type="ECO:0000256" key="11">
    <source>
        <dbReference type="SAM" id="Coils"/>
    </source>
</evidence>
<keyword evidence="3 10" id="KW-0547">Nucleotide-binding</keyword>
<evidence type="ECO:0000259" key="13">
    <source>
        <dbReference type="PROSITE" id="PS51192"/>
    </source>
</evidence>
<dbReference type="InterPro" id="IPR004589">
    <property type="entry name" value="DNA_helicase_ATP-dep_RecQ"/>
</dbReference>
<feature type="domain" description="Helicase C-terminal" evidence="14">
    <location>
        <begin position="334"/>
        <end position="478"/>
    </location>
</feature>
<dbReference type="NCBIfam" id="TIGR00614">
    <property type="entry name" value="recQ_fam"/>
    <property type="match status" value="1"/>
</dbReference>
<protein>
    <recommendedName>
        <fullName evidence="10">ATP-dependent DNA helicase</fullName>
        <ecNumber evidence="10">5.6.2.4</ecNumber>
    </recommendedName>
</protein>
<dbReference type="CDD" id="cd18794">
    <property type="entry name" value="SF2_C_RecQ"/>
    <property type="match status" value="1"/>
</dbReference>
<dbReference type="GO" id="GO:0000724">
    <property type="term" value="P:double-strand break repair via homologous recombination"/>
    <property type="evidence" value="ECO:0007669"/>
    <property type="project" value="TreeGrafter"/>
</dbReference>
<dbReference type="SMART" id="SM00487">
    <property type="entry name" value="DEXDc"/>
    <property type="match status" value="1"/>
</dbReference>
<keyword evidence="10" id="KW-0539">Nucleus</keyword>